<reference evidence="2" key="1">
    <citation type="journal article" date="2021" name="Sci. Rep.">
        <title>Diploid genomic architecture of Nitzschia inconspicua, an elite biomass production diatom.</title>
        <authorList>
            <person name="Oliver A."/>
            <person name="Podell S."/>
            <person name="Pinowska A."/>
            <person name="Traller J.C."/>
            <person name="Smith S.R."/>
            <person name="McClure R."/>
            <person name="Beliaev A."/>
            <person name="Bohutskyi P."/>
            <person name="Hill E.A."/>
            <person name="Rabines A."/>
            <person name="Zheng H."/>
            <person name="Allen L.Z."/>
            <person name="Kuo A."/>
            <person name="Grigoriev I.V."/>
            <person name="Allen A.E."/>
            <person name="Hazlebeck D."/>
            <person name="Allen E.E."/>
        </authorList>
    </citation>
    <scope>NUCLEOTIDE SEQUENCE</scope>
    <source>
        <strain evidence="2">Hildebrandi</strain>
    </source>
</reference>
<comment type="caution">
    <text evidence="2">The sequence shown here is derived from an EMBL/GenBank/DDBJ whole genome shotgun (WGS) entry which is preliminary data.</text>
</comment>
<dbReference type="Proteomes" id="UP000693970">
    <property type="component" value="Unassembled WGS sequence"/>
</dbReference>
<dbReference type="GO" id="GO:0032259">
    <property type="term" value="P:methylation"/>
    <property type="evidence" value="ECO:0007669"/>
    <property type="project" value="UniProtKB-KW"/>
</dbReference>
<feature type="domain" description="Methyltransferase" evidence="1">
    <location>
        <begin position="56"/>
        <end position="161"/>
    </location>
</feature>
<dbReference type="CDD" id="cd02440">
    <property type="entry name" value="AdoMet_MTases"/>
    <property type="match status" value="1"/>
</dbReference>
<evidence type="ECO:0000313" key="3">
    <source>
        <dbReference type="Proteomes" id="UP000693970"/>
    </source>
</evidence>
<name>A0A9K3LKU6_9STRA</name>
<keyword evidence="3" id="KW-1185">Reference proteome</keyword>
<dbReference type="InterPro" id="IPR025714">
    <property type="entry name" value="Methyltranfer_dom"/>
</dbReference>
<protein>
    <submittedName>
        <fullName evidence="2">Methylase</fullName>
    </submittedName>
</protein>
<gene>
    <name evidence="2" type="ORF">IV203_037497</name>
</gene>
<evidence type="ECO:0000313" key="2">
    <source>
        <dbReference type="EMBL" id="KAG7364295.1"/>
    </source>
</evidence>
<keyword evidence="2" id="KW-0489">Methyltransferase</keyword>
<reference evidence="2" key="2">
    <citation type="submission" date="2021-04" db="EMBL/GenBank/DDBJ databases">
        <authorList>
            <person name="Podell S."/>
        </authorList>
    </citation>
    <scope>NUCLEOTIDE SEQUENCE</scope>
    <source>
        <strain evidence="2">Hildebrandi</strain>
    </source>
</reference>
<dbReference type="Pfam" id="PF13847">
    <property type="entry name" value="Methyltransf_31"/>
    <property type="match status" value="1"/>
</dbReference>
<dbReference type="EMBL" id="JAGRRH010000009">
    <property type="protein sequence ID" value="KAG7364295.1"/>
    <property type="molecule type" value="Genomic_DNA"/>
</dbReference>
<organism evidence="2 3">
    <name type="scientific">Nitzschia inconspicua</name>
    <dbReference type="NCBI Taxonomy" id="303405"/>
    <lineage>
        <taxon>Eukaryota</taxon>
        <taxon>Sar</taxon>
        <taxon>Stramenopiles</taxon>
        <taxon>Ochrophyta</taxon>
        <taxon>Bacillariophyta</taxon>
        <taxon>Bacillariophyceae</taxon>
        <taxon>Bacillariophycidae</taxon>
        <taxon>Bacillariales</taxon>
        <taxon>Bacillariaceae</taxon>
        <taxon>Nitzschia</taxon>
    </lineage>
</organism>
<keyword evidence="2" id="KW-0808">Transferase</keyword>
<dbReference type="OrthoDB" id="10017101at2759"/>
<dbReference type="GO" id="GO:0008168">
    <property type="term" value="F:methyltransferase activity"/>
    <property type="evidence" value="ECO:0007669"/>
    <property type="project" value="UniProtKB-KW"/>
</dbReference>
<sequence length="228" mass="25067">MTAPENPPTAAAYSNYEKRAARFWNRLADYYFKQPIQDEEAYQKKLEMTQAYFTPQSSILEFGCGTGGTALKHAPFVERVHAIDISSKMIDIAKSQAESADLAVSNVTFECAGIDNFQASQSYDVVLGMSILHLLPNKDQVLQLIHGMVKPGGYFVSSTPCLGDHSAGTFLKFVAPPLSFMGIIPKLTIFTKSELNSSIEKAGFSIEEEFQPGNQKEKAVLIVAKKIT</sequence>
<dbReference type="PANTHER" id="PTHR43861">
    <property type="entry name" value="TRANS-ACONITATE 2-METHYLTRANSFERASE-RELATED"/>
    <property type="match status" value="1"/>
</dbReference>
<dbReference type="AlphaFoldDB" id="A0A9K3LKU6"/>
<evidence type="ECO:0000259" key="1">
    <source>
        <dbReference type="Pfam" id="PF13847"/>
    </source>
</evidence>
<proteinExistence type="predicted"/>
<accession>A0A9K3LKU6</accession>